<dbReference type="PROSITE" id="PS50088">
    <property type="entry name" value="ANK_REPEAT"/>
    <property type="match status" value="6"/>
</dbReference>
<keyword evidence="5" id="KW-1185">Reference proteome</keyword>
<feature type="repeat" description="ANK" evidence="3">
    <location>
        <begin position="487"/>
        <end position="519"/>
    </location>
</feature>
<dbReference type="OMA" id="QFSVECL"/>
<dbReference type="STRING" id="42156.A0A3P6V8E1"/>
<dbReference type="Pfam" id="PF12796">
    <property type="entry name" value="Ank_2"/>
    <property type="match status" value="4"/>
</dbReference>
<dbReference type="InterPro" id="IPR002110">
    <property type="entry name" value="Ankyrin_rpt"/>
</dbReference>
<dbReference type="Gene3D" id="1.25.40.20">
    <property type="entry name" value="Ankyrin repeat-containing domain"/>
    <property type="match status" value="3"/>
</dbReference>
<evidence type="ECO:0000256" key="3">
    <source>
        <dbReference type="PROSITE-ProRule" id="PRU00023"/>
    </source>
</evidence>
<feature type="repeat" description="ANK" evidence="3">
    <location>
        <begin position="353"/>
        <end position="385"/>
    </location>
</feature>
<evidence type="ECO:0000256" key="2">
    <source>
        <dbReference type="ARBA" id="ARBA00023043"/>
    </source>
</evidence>
<feature type="repeat" description="ANK" evidence="3">
    <location>
        <begin position="219"/>
        <end position="241"/>
    </location>
</feature>
<dbReference type="SUPFAM" id="SSF48403">
    <property type="entry name" value="Ankyrin repeat"/>
    <property type="match status" value="2"/>
</dbReference>
<dbReference type="PRINTS" id="PR01415">
    <property type="entry name" value="ANKYRIN"/>
</dbReference>
<keyword evidence="1" id="KW-0677">Repeat</keyword>
<accession>A0A3P6V8E1</accession>
<feature type="repeat" description="ANK" evidence="3">
    <location>
        <begin position="108"/>
        <end position="130"/>
    </location>
</feature>
<proteinExistence type="predicted"/>
<sequence length="593" mass="67015">MNAKFLEAIDLLRDNNVAQFEKFIKQFPQLLDIRRRGRSLLTYALLYDRLRALQIISKLSSSSFDGEECSESALHLVAKFDARKCCKYLLSIPRQYSEIPWIVIKNNRQITPIHLAAHYGHVKILKMLLQSTVLDGENFYQMVNDNYGRSPLHYAACTAKLECCEILIDERLGLPIDQKDRDGHTPLMCAAASCYPDAPEVVRLLGSRKLSSVTARDNDGRTAMHLAVIAQNTAVVDILLNVLECPSETFDNDARTPLHYAAKSGFDEMVKKLLAAKARNATRDCFGISPAHYAVQGGHRSVVDRLMISAGGMEQYDSDGRSCFMWSVIFDQELLVHYFLEYYQPNRNHKDKYGYTVLHHAAHVGSLHLVKLLVKEGWNIHEVEDSGATALHLAAAKGFTSVARLLVMVGANCEHTDYQERTPIFYACLGGQAHTLNVMVTELNCNIMHTDKFGRTALHCAAFGGYVACIEVLIMKADCLIHKDDLDQFMPIHIACERGKYDCVKYLLKCGAAVNALARTVDYTPLSCAQANGHQQIVNYLLRNGGLFPYQLRNLAAQIIQKWWQQHLRLRQLNSQKIKRRKSRRKKQGELAR</sequence>
<gene>
    <name evidence="4" type="ORF">NLS_LOCUS7515</name>
</gene>
<dbReference type="OrthoDB" id="1577640at2759"/>
<dbReference type="AlphaFoldDB" id="A0A3P6V8E1"/>
<dbReference type="Proteomes" id="UP000277928">
    <property type="component" value="Unassembled WGS sequence"/>
</dbReference>
<evidence type="ECO:0000313" key="5">
    <source>
        <dbReference type="Proteomes" id="UP000277928"/>
    </source>
</evidence>
<dbReference type="EMBL" id="UYRX01000788">
    <property type="protein sequence ID" value="VDK86234.1"/>
    <property type="molecule type" value="Genomic_DNA"/>
</dbReference>
<dbReference type="PROSITE" id="PS50297">
    <property type="entry name" value="ANK_REP_REGION"/>
    <property type="match status" value="6"/>
</dbReference>
<feature type="repeat" description="ANK" evidence="3">
    <location>
        <begin position="253"/>
        <end position="285"/>
    </location>
</feature>
<dbReference type="PANTHER" id="PTHR24188:SF29">
    <property type="entry name" value="GH09064P"/>
    <property type="match status" value="1"/>
</dbReference>
<protein>
    <submittedName>
        <fullName evidence="4">Uncharacterized protein</fullName>
    </submittedName>
</protein>
<name>A0A3P6V8E1_LITSI</name>
<reference evidence="4 5" key="1">
    <citation type="submission" date="2018-08" db="EMBL/GenBank/DDBJ databases">
        <authorList>
            <person name="Laetsch R D."/>
            <person name="Stevens L."/>
            <person name="Kumar S."/>
            <person name="Blaxter L. M."/>
        </authorList>
    </citation>
    <scope>NUCLEOTIDE SEQUENCE [LARGE SCALE GENOMIC DNA]</scope>
</reference>
<evidence type="ECO:0000313" key="4">
    <source>
        <dbReference type="EMBL" id="VDK86234.1"/>
    </source>
</evidence>
<feature type="repeat" description="ANK" evidence="3">
    <location>
        <begin position="386"/>
        <end position="418"/>
    </location>
</feature>
<dbReference type="SMART" id="SM00248">
    <property type="entry name" value="ANK"/>
    <property type="match status" value="15"/>
</dbReference>
<keyword evidence="2 3" id="KW-0040">ANK repeat</keyword>
<evidence type="ECO:0000256" key="1">
    <source>
        <dbReference type="ARBA" id="ARBA00022737"/>
    </source>
</evidence>
<dbReference type="InterPro" id="IPR036770">
    <property type="entry name" value="Ankyrin_rpt-contain_sf"/>
</dbReference>
<dbReference type="PANTHER" id="PTHR24188">
    <property type="entry name" value="ANKYRIN REPEAT PROTEIN"/>
    <property type="match status" value="1"/>
</dbReference>
<organism evidence="4 5">
    <name type="scientific">Litomosoides sigmodontis</name>
    <name type="common">Filarial nematode worm</name>
    <dbReference type="NCBI Taxonomy" id="42156"/>
    <lineage>
        <taxon>Eukaryota</taxon>
        <taxon>Metazoa</taxon>
        <taxon>Ecdysozoa</taxon>
        <taxon>Nematoda</taxon>
        <taxon>Chromadorea</taxon>
        <taxon>Rhabditida</taxon>
        <taxon>Spirurina</taxon>
        <taxon>Spiruromorpha</taxon>
        <taxon>Filarioidea</taxon>
        <taxon>Onchocercidae</taxon>
        <taxon>Litomosoides</taxon>
    </lineage>
</organism>
<dbReference type="Pfam" id="PF00023">
    <property type="entry name" value="Ank"/>
    <property type="match status" value="2"/>
</dbReference>